<evidence type="ECO:0000313" key="3">
    <source>
        <dbReference type="Proteomes" id="UP000317178"/>
    </source>
</evidence>
<name>A0A518CMX4_9PLAN</name>
<keyword evidence="1" id="KW-0456">Lyase</keyword>
<dbReference type="SMART" id="SM01130">
    <property type="entry name" value="DHDPS"/>
    <property type="match status" value="1"/>
</dbReference>
<keyword evidence="3" id="KW-1185">Reference proteome</keyword>
<dbReference type="Proteomes" id="UP000317178">
    <property type="component" value="Chromosome"/>
</dbReference>
<proteinExistence type="predicted"/>
<dbReference type="RefSeq" id="WP_144995849.1">
    <property type="nucleotide sequence ID" value="NZ_CP036281.1"/>
</dbReference>
<accession>A0A518CMX4</accession>
<evidence type="ECO:0000256" key="1">
    <source>
        <dbReference type="ARBA" id="ARBA00023239"/>
    </source>
</evidence>
<dbReference type="GO" id="GO:0016829">
    <property type="term" value="F:lyase activity"/>
    <property type="evidence" value="ECO:0007669"/>
    <property type="project" value="UniProtKB-KW"/>
</dbReference>
<dbReference type="KEGG" id="plon:Pla110_23170"/>
<evidence type="ECO:0000313" key="2">
    <source>
        <dbReference type="EMBL" id="QDU80586.1"/>
    </source>
</evidence>
<dbReference type="OrthoDB" id="8878499at2"/>
<dbReference type="AlphaFoldDB" id="A0A518CMX4"/>
<dbReference type="InterPro" id="IPR002220">
    <property type="entry name" value="DapA-like"/>
</dbReference>
<dbReference type="CDD" id="cd00408">
    <property type="entry name" value="DHDPS-like"/>
    <property type="match status" value="1"/>
</dbReference>
<dbReference type="InterPro" id="IPR013785">
    <property type="entry name" value="Aldolase_TIM"/>
</dbReference>
<protein>
    <submittedName>
        <fullName evidence="2">5-dehydro-4-deoxyglucarate dehydratase</fullName>
    </submittedName>
</protein>
<reference evidence="2 3" key="1">
    <citation type="submission" date="2019-02" db="EMBL/GenBank/DDBJ databases">
        <title>Deep-cultivation of Planctomycetes and their phenomic and genomic characterization uncovers novel biology.</title>
        <authorList>
            <person name="Wiegand S."/>
            <person name="Jogler M."/>
            <person name="Boedeker C."/>
            <person name="Pinto D."/>
            <person name="Vollmers J."/>
            <person name="Rivas-Marin E."/>
            <person name="Kohn T."/>
            <person name="Peeters S.H."/>
            <person name="Heuer A."/>
            <person name="Rast P."/>
            <person name="Oberbeckmann S."/>
            <person name="Bunk B."/>
            <person name="Jeske O."/>
            <person name="Meyerdierks A."/>
            <person name="Storesund J.E."/>
            <person name="Kallscheuer N."/>
            <person name="Luecker S."/>
            <person name="Lage O.M."/>
            <person name="Pohl T."/>
            <person name="Merkel B.J."/>
            <person name="Hornburger P."/>
            <person name="Mueller R.-W."/>
            <person name="Bruemmer F."/>
            <person name="Labrenz M."/>
            <person name="Spormann A.M."/>
            <person name="Op den Camp H."/>
            <person name="Overmann J."/>
            <person name="Amann R."/>
            <person name="Jetten M.S.M."/>
            <person name="Mascher T."/>
            <person name="Medema M.H."/>
            <person name="Devos D.P."/>
            <person name="Kaster A.-K."/>
            <person name="Ovreas L."/>
            <person name="Rohde M."/>
            <person name="Galperin M.Y."/>
            <person name="Jogler C."/>
        </authorList>
    </citation>
    <scope>NUCLEOTIDE SEQUENCE [LARGE SCALE GENOMIC DNA]</scope>
    <source>
        <strain evidence="2 3">Pla110</strain>
    </source>
</reference>
<sequence length="310" mass="34301">MKTEFSTDDLWSSVISVPPLARTHSGVLDLEENRKIIQYLEAGGVSTLLYGGNAILYHVALSEYDNLLTMLAELAAPDSLVIPSVGPGYGMMLDQATILKEHDFPTAMILPTRDVTTRQGVGLAVRRFVERFEKPVVLYIKTEGYIDVETVEKLVNDGLISCIKYAIVREQINDDPYLRDLADVVDPAMIISGIGEQPAIEHVRDFGLASFTSGCVCVAPYLSMKMLQSLRAKDYDTAEQIRKLFEPLEELRNAINPIRVLHRALELAEIADTGPIIPLLSELHRRDIPKVQQAATDLKAADEAARPALT</sequence>
<dbReference type="SUPFAM" id="SSF51569">
    <property type="entry name" value="Aldolase"/>
    <property type="match status" value="1"/>
</dbReference>
<gene>
    <name evidence="2" type="ORF">Pla110_23170</name>
</gene>
<organism evidence="2 3">
    <name type="scientific">Polystyrenella longa</name>
    <dbReference type="NCBI Taxonomy" id="2528007"/>
    <lineage>
        <taxon>Bacteria</taxon>
        <taxon>Pseudomonadati</taxon>
        <taxon>Planctomycetota</taxon>
        <taxon>Planctomycetia</taxon>
        <taxon>Planctomycetales</taxon>
        <taxon>Planctomycetaceae</taxon>
        <taxon>Polystyrenella</taxon>
    </lineage>
</organism>
<dbReference type="Gene3D" id="3.20.20.70">
    <property type="entry name" value="Aldolase class I"/>
    <property type="match status" value="1"/>
</dbReference>
<dbReference type="EMBL" id="CP036281">
    <property type="protein sequence ID" value="QDU80586.1"/>
    <property type="molecule type" value="Genomic_DNA"/>
</dbReference>